<proteinExistence type="predicted"/>
<dbReference type="GO" id="GO:0051213">
    <property type="term" value="F:dioxygenase activity"/>
    <property type="evidence" value="ECO:0007669"/>
    <property type="project" value="UniProtKB-KW"/>
</dbReference>
<evidence type="ECO:0000313" key="2">
    <source>
        <dbReference type="EMBL" id="MBU5670536.1"/>
    </source>
</evidence>
<feature type="domain" description="VOC" evidence="1">
    <location>
        <begin position="4"/>
        <end position="125"/>
    </location>
</feature>
<dbReference type="EMBL" id="JAHLQJ010000001">
    <property type="protein sequence ID" value="MBU5670536.1"/>
    <property type="molecule type" value="Genomic_DNA"/>
</dbReference>
<keyword evidence="3" id="KW-1185">Reference proteome</keyword>
<dbReference type="InterPro" id="IPR037523">
    <property type="entry name" value="VOC_core"/>
</dbReference>
<dbReference type="Proteomes" id="UP000743001">
    <property type="component" value="Unassembled WGS sequence"/>
</dbReference>
<evidence type="ECO:0000259" key="1">
    <source>
        <dbReference type="PROSITE" id="PS51819"/>
    </source>
</evidence>
<organism evidence="2 3">
    <name type="scientific">Paenibacillus brevis</name>
    <dbReference type="NCBI Taxonomy" id="2841508"/>
    <lineage>
        <taxon>Bacteria</taxon>
        <taxon>Bacillati</taxon>
        <taxon>Bacillota</taxon>
        <taxon>Bacilli</taxon>
        <taxon>Bacillales</taxon>
        <taxon>Paenibacillaceae</taxon>
        <taxon>Paenibacillus</taxon>
    </lineage>
</organism>
<name>A0ABS6FK51_9BACL</name>
<protein>
    <submittedName>
        <fullName evidence="2">Glyoxalase/bleomycin resistance/extradiol dioxygenase family protein</fullName>
    </submittedName>
</protein>
<keyword evidence="2" id="KW-0560">Oxidoreductase</keyword>
<evidence type="ECO:0000313" key="3">
    <source>
        <dbReference type="Proteomes" id="UP000743001"/>
    </source>
</evidence>
<keyword evidence="2" id="KW-0223">Dioxygenase</keyword>
<sequence length="150" mass="17176">MIPTSFYPVILTEKVALSSTFYSTYFGFEKVYEADWYVSLKLATGKVSYELALLDASHPTIPLIYQKRVQGLILNFEVADVDSEYMRLIQNEKLPLQLDIRNEEFGQRHFITSDPNGVLLDIIQIIPPSETESAKYADKIWLSNSNGEME</sequence>
<comment type="caution">
    <text evidence="2">The sequence shown here is derived from an EMBL/GenBank/DDBJ whole genome shotgun (WGS) entry which is preliminary data.</text>
</comment>
<dbReference type="RefSeq" id="WP_216476940.1">
    <property type="nucleotide sequence ID" value="NZ_JAHLQJ010000001.1"/>
</dbReference>
<reference evidence="2 3" key="1">
    <citation type="submission" date="2021-06" db="EMBL/GenBank/DDBJ databases">
        <authorList>
            <person name="Sun Q."/>
            <person name="Li D."/>
        </authorList>
    </citation>
    <scope>NUCLEOTIDE SEQUENCE [LARGE SCALE GENOMIC DNA]</scope>
    <source>
        <strain evidence="2 3">MSJ-6</strain>
    </source>
</reference>
<dbReference type="PROSITE" id="PS51819">
    <property type="entry name" value="VOC"/>
    <property type="match status" value="1"/>
</dbReference>
<accession>A0ABS6FK51</accession>
<gene>
    <name evidence="2" type="ORF">KQJ23_01695</name>
</gene>